<feature type="compositionally biased region" description="Low complexity" evidence="1">
    <location>
        <begin position="239"/>
        <end position="264"/>
    </location>
</feature>
<organism evidence="2 3">
    <name type="scientific">Orchesella cincta</name>
    <name type="common">Springtail</name>
    <name type="synonym">Podura cincta</name>
    <dbReference type="NCBI Taxonomy" id="48709"/>
    <lineage>
        <taxon>Eukaryota</taxon>
        <taxon>Metazoa</taxon>
        <taxon>Ecdysozoa</taxon>
        <taxon>Arthropoda</taxon>
        <taxon>Hexapoda</taxon>
        <taxon>Collembola</taxon>
        <taxon>Entomobryomorpha</taxon>
        <taxon>Entomobryoidea</taxon>
        <taxon>Orchesellidae</taxon>
        <taxon>Orchesellinae</taxon>
        <taxon>Orchesella</taxon>
    </lineage>
</organism>
<feature type="region of interest" description="Disordered" evidence="1">
    <location>
        <begin position="125"/>
        <end position="159"/>
    </location>
</feature>
<sequence length="440" mass="47676">MSVNAVPGIPIPPPQPHSTNTSSSNSFSTCCEVDDGGGIGALSSDDDEFTNNGTVVADDVTFISNPHEYKSNTCKSDKSSKSTMNHKRVSNGLKSYSLKTWYRAIGKSKWSSPLTSLYLTINHGKRKSREDSLDQDGDNGLDLESPHSRHSSTSRYSDDENKISISVEYPETHCTKSIVVVGDDVQVSPSPDCNNNEFKGQGTLTYGKNTLPLNTRTLTLNKSALPVPISNSFAGSNHSLSGSSKNTLSGGSGGKNTLSGGKNTLSGGKNTLSDSKNTLSSGEKNSRTLTLKKGSYTPEKQHDRLRRRSPSKSVLFHRHLPPPPLNSSGNNVHSSNSPSPTNSYEHGGAISPTTHHGAPHGYQRSTSLSSPTQTHDPYKHSSTRHASIDSSDTTGTYHDDGKHSLLQFAMKYFRQDKFNLANALHSNNEQKPSAWTWRTR</sequence>
<protein>
    <submittedName>
        <fullName evidence="2">Uncharacterized protein</fullName>
    </submittedName>
</protein>
<feature type="compositionally biased region" description="Low complexity" evidence="1">
    <location>
        <begin position="18"/>
        <end position="27"/>
    </location>
</feature>
<dbReference type="EMBL" id="LJIJ01000463">
    <property type="protein sequence ID" value="ODM97210.1"/>
    <property type="molecule type" value="Genomic_DNA"/>
</dbReference>
<dbReference type="AlphaFoldDB" id="A0A1D2MVV3"/>
<gene>
    <name evidence="2" type="ORF">Ocin01_09473</name>
</gene>
<feature type="compositionally biased region" description="Polar residues" evidence="1">
    <location>
        <begin position="384"/>
        <end position="396"/>
    </location>
</feature>
<evidence type="ECO:0000256" key="1">
    <source>
        <dbReference type="SAM" id="MobiDB-lite"/>
    </source>
</evidence>
<evidence type="ECO:0000313" key="3">
    <source>
        <dbReference type="Proteomes" id="UP000094527"/>
    </source>
</evidence>
<feature type="region of interest" description="Disordered" evidence="1">
    <location>
        <begin position="1"/>
        <end position="27"/>
    </location>
</feature>
<feature type="compositionally biased region" description="Polar residues" evidence="1">
    <location>
        <begin position="265"/>
        <end position="289"/>
    </location>
</feature>
<evidence type="ECO:0000313" key="2">
    <source>
        <dbReference type="EMBL" id="ODM97210.1"/>
    </source>
</evidence>
<proteinExistence type="predicted"/>
<reference evidence="2 3" key="1">
    <citation type="journal article" date="2016" name="Genome Biol. Evol.">
        <title>Gene Family Evolution Reflects Adaptation to Soil Environmental Stressors in the Genome of the Collembolan Orchesella cincta.</title>
        <authorList>
            <person name="Faddeeva-Vakhrusheva A."/>
            <person name="Derks M.F."/>
            <person name="Anvar S.Y."/>
            <person name="Agamennone V."/>
            <person name="Suring W."/>
            <person name="Smit S."/>
            <person name="van Straalen N.M."/>
            <person name="Roelofs D."/>
        </authorList>
    </citation>
    <scope>NUCLEOTIDE SEQUENCE [LARGE SCALE GENOMIC DNA]</scope>
    <source>
        <tissue evidence="2">Mixed pool</tissue>
    </source>
</reference>
<comment type="caution">
    <text evidence="2">The sequence shown here is derived from an EMBL/GenBank/DDBJ whole genome shotgun (WGS) entry which is preliminary data.</text>
</comment>
<keyword evidence="3" id="KW-1185">Reference proteome</keyword>
<feature type="compositionally biased region" description="Basic residues" evidence="1">
    <location>
        <begin position="303"/>
        <end position="320"/>
    </location>
</feature>
<feature type="region of interest" description="Disordered" evidence="1">
    <location>
        <begin position="233"/>
        <end position="396"/>
    </location>
</feature>
<accession>A0A1D2MVV3</accession>
<feature type="compositionally biased region" description="Low complexity" evidence="1">
    <location>
        <begin position="326"/>
        <end position="343"/>
    </location>
</feature>
<dbReference type="Proteomes" id="UP000094527">
    <property type="component" value="Unassembled WGS sequence"/>
</dbReference>
<name>A0A1D2MVV3_ORCCI</name>
<feature type="compositionally biased region" description="Polar residues" evidence="1">
    <location>
        <begin position="363"/>
        <end position="375"/>
    </location>
</feature>